<accession>A0ACB8RV75</accession>
<dbReference type="Proteomes" id="UP000814033">
    <property type="component" value="Unassembled WGS sequence"/>
</dbReference>
<sequence>MAAESSKRSKLIDVTYHQLHLLLSGYENSSTQESIEDMLKPRLDIIKKVRKPFGVPNAESKRKVEGGAVTLRDGHVVHVDDALKPFVFAISSRFSIDEVEATVLLRSYLYNEGIPPDVHSGSDDLLVQEVLDAFTPFYHTERRCLLRLIVPLLRATEHELAFFYEPATRLLPQVIPDGPTFVREVMAEYTDKARAPLPDHVSGDPRLASKWAKDNMRDQLVLLEVAFWGLWDYIPRTGPLVQLVYQTGYGTNIGSSQQVGTLLLDGEGDRLIQDSATVWLLLMTEVLELENFSDNGNPDISSPPMEDAHYTSSPSSLKQIHQLVISHGDARYSLVYLAWTIILARLEASARALESIPPAYKEFFDSLDPRGPHPYTKSEEPIHSQLLQRCLDPCVGLLNFLHALLTTTPIFVTSIAWQTESSITDPNSLAYRSVIKGLLIALSELIPVELIPDFDTFLEVWVALFGQSESQSVIGLCQQFWQYDYVKSAGRRAVLDVARARFPVQFKPLLRLLGALTGSGFKKADPLGNVDYRPPDRALLAERALSAQHVSYYLDMLPTFTQVLPASACTGAHALYEKVPERYGSSSKSTGLTYINLRPIRLPGGSILPPRSTGRLLSQDGEDYIIVAWEHDHSGWALVMEVLVDYARRRRLLSTAPSAASSALAAGRRGATAPIATLSLQDIGLDVGTEGDPHIVAEALDLLCSVIKDNAAIAEQVLQEFGFGEDVDENAPELVQLTMLILEDALSRSAAPSRKPPLSHLITSSMNLLAGLLSLPKTSQRVWLFARASTTLFETNRNTGSAAAMLAAERALGSYSTTHALLLLVHSMFDEASKTTLIPGKMRMLGMKEEVLLRALRFVHAEIWMEHAGWKYAHLGTRFEVGRMISGLYADILDQAPPTSPGPLAAVGQAVYDAFVLKATTSSIGPLLTCITTYRAVLHRIYTYRRLSDLRGLSLVMRSHLRLIRLSLTYKQRLHPDAGACLLEQALCSKAGTDGGPFTGGRHQVDPLDVLTGIVSEGSMETLIPIEAVRVLYALCTSLATSQPSAPSIVGHLSDPEAAVSSLVRLAQHPYQDLDVRLAIWRFMTVAVENEPALGHLFVAGHFRTPEPDKDASTDKDKQPVSGLSMARKLVAMWQDFWEVDPAVLASVLGFVAAVWTRGLEHQNAIKALREDAEFWGMLAAIVQEDLSPAPEYRSTEITEFATSAPRSVYHDSIRDHAYRVLSKALAVRIFALDLGMEPPSATGKSKSLKSYEAIAAMLKSEEQLTDHIQDAISNAYDPSLYDDFVEQANDYFPNLTLQQLESSLLVGERQFGDDFAFSATLLSLRMAPFQDLASETQEIIHALFSINLNLSLAHASTELGKSWHTLLVKAAPFIQGQPSTRPMALSLAATIVGSIAEEKRAGELMSICHGVRMSILLALLELAWFWRTETKKDDLDNFMKVVTGTRGLVINEAQPPLESVRGLLATPFHRSLLQVIYFCVKQSRNLIAGTKTISADYRLTLSSTVDASLTLVIDSLRFVFEAAQRGLDPEADADMELLVAAFEQCTRSDVTPSSAAWLTRCQETNVIKASLELFARSDLSGLSSIQLSRSRKQALYAPHLLTFHIALASIPASAERLASEGVLIAYSNSSISPAVQLGSLDVAIPDMPGERSPAHRAYCIMLSVVSGVITALGLQKHFFDAEASGLVQLFGNQVSRALSWTVGDLISLPLVEEMERVVSLFYAIASTAPPESHRNQATERVLSAFASSALLLLQQLNYAVSHPNHLASLVEPVTAEERSQLDKDSRAPQNQSSAAEIVDPLTRPFLARLVHRLFALSSNIVCTLIVISGADAVLNGETEDLPTRFALVIPHSKVVLGEPASMGTLLELASSTLDVLNHLVTRPGGQALTPASERPLDVREAVITLRRNLEAVLFYGVTQLGIWVAKPELLDGTGPGTSGDAEMDEAPEVSVPPRDRRGMRRESVALTERMRRGMTGEMGGELKSMIERARGTLEKSGKVAGGKQGNVDVTKVLLNFLTETVINAL</sequence>
<name>A0ACB8RV75_9AGAM</name>
<dbReference type="EMBL" id="MU275893">
    <property type="protein sequence ID" value="KAI0048058.1"/>
    <property type="molecule type" value="Genomic_DNA"/>
</dbReference>
<evidence type="ECO:0000313" key="1">
    <source>
        <dbReference type="EMBL" id="KAI0048058.1"/>
    </source>
</evidence>
<proteinExistence type="predicted"/>
<evidence type="ECO:0000313" key="2">
    <source>
        <dbReference type="Proteomes" id="UP000814033"/>
    </source>
</evidence>
<organism evidence="1 2">
    <name type="scientific">Auriscalpium vulgare</name>
    <dbReference type="NCBI Taxonomy" id="40419"/>
    <lineage>
        <taxon>Eukaryota</taxon>
        <taxon>Fungi</taxon>
        <taxon>Dikarya</taxon>
        <taxon>Basidiomycota</taxon>
        <taxon>Agaricomycotina</taxon>
        <taxon>Agaricomycetes</taxon>
        <taxon>Russulales</taxon>
        <taxon>Auriscalpiaceae</taxon>
        <taxon>Auriscalpium</taxon>
    </lineage>
</organism>
<protein>
    <submittedName>
        <fullName evidence="1">Uncharacterized protein</fullName>
    </submittedName>
</protein>
<comment type="caution">
    <text evidence="1">The sequence shown here is derived from an EMBL/GenBank/DDBJ whole genome shotgun (WGS) entry which is preliminary data.</text>
</comment>
<keyword evidence="2" id="KW-1185">Reference proteome</keyword>
<reference evidence="1" key="1">
    <citation type="submission" date="2021-02" db="EMBL/GenBank/DDBJ databases">
        <authorList>
            <consortium name="DOE Joint Genome Institute"/>
            <person name="Ahrendt S."/>
            <person name="Looney B.P."/>
            <person name="Miyauchi S."/>
            <person name="Morin E."/>
            <person name="Drula E."/>
            <person name="Courty P.E."/>
            <person name="Chicoki N."/>
            <person name="Fauchery L."/>
            <person name="Kohler A."/>
            <person name="Kuo A."/>
            <person name="Labutti K."/>
            <person name="Pangilinan J."/>
            <person name="Lipzen A."/>
            <person name="Riley R."/>
            <person name="Andreopoulos W."/>
            <person name="He G."/>
            <person name="Johnson J."/>
            <person name="Barry K.W."/>
            <person name="Grigoriev I.V."/>
            <person name="Nagy L."/>
            <person name="Hibbett D."/>
            <person name="Henrissat B."/>
            <person name="Matheny P.B."/>
            <person name="Labbe J."/>
            <person name="Martin F."/>
        </authorList>
    </citation>
    <scope>NUCLEOTIDE SEQUENCE</scope>
    <source>
        <strain evidence="1">FP105234-sp</strain>
    </source>
</reference>
<reference evidence="1" key="2">
    <citation type="journal article" date="2022" name="New Phytol.">
        <title>Evolutionary transition to the ectomycorrhizal habit in the genomes of a hyperdiverse lineage of mushroom-forming fungi.</title>
        <authorList>
            <person name="Looney B."/>
            <person name="Miyauchi S."/>
            <person name="Morin E."/>
            <person name="Drula E."/>
            <person name="Courty P.E."/>
            <person name="Kohler A."/>
            <person name="Kuo A."/>
            <person name="LaButti K."/>
            <person name="Pangilinan J."/>
            <person name="Lipzen A."/>
            <person name="Riley R."/>
            <person name="Andreopoulos W."/>
            <person name="He G."/>
            <person name="Johnson J."/>
            <person name="Nolan M."/>
            <person name="Tritt A."/>
            <person name="Barry K.W."/>
            <person name="Grigoriev I.V."/>
            <person name="Nagy L.G."/>
            <person name="Hibbett D."/>
            <person name="Henrissat B."/>
            <person name="Matheny P.B."/>
            <person name="Labbe J."/>
            <person name="Martin F.M."/>
        </authorList>
    </citation>
    <scope>NUCLEOTIDE SEQUENCE</scope>
    <source>
        <strain evidence="1">FP105234-sp</strain>
    </source>
</reference>
<gene>
    <name evidence="1" type="ORF">FA95DRAFT_1133922</name>
</gene>